<organism evidence="3 4">
    <name type="scientific">Linum trigynum</name>
    <dbReference type="NCBI Taxonomy" id="586398"/>
    <lineage>
        <taxon>Eukaryota</taxon>
        <taxon>Viridiplantae</taxon>
        <taxon>Streptophyta</taxon>
        <taxon>Embryophyta</taxon>
        <taxon>Tracheophyta</taxon>
        <taxon>Spermatophyta</taxon>
        <taxon>Magnoliopsida</taxon>
        <taxon>eudicotyledons</taxon>
        <taxon>Gunneridae</taxon>
        <taxon>Pentapetalae</taxon>
        <taxon>rosids</taxon>
        <taxon>fabids</taxon>
        <taxon>Malpighiales</taxon>
        <taxon>Linaceae</taxon>
        <taxon>Linum</taxon>
    </lineage>
</organism>
<dbReference type="Pfam" id="PF14111">
    <property type="entry name" value="DUF4283"/>
    <property type="match status" value="1"/>
</dbReference>
<dbReference type="InterPro" id="IPR025558">
    <property type="entry name" value="DUF4283"/>
</dbReference>
<dbReference type="Proteomes" id="UP001497516">
    <property type="component" value="Chromosome 1"/>
</dbReference>
<dbReference type="PANTHER" id="PTHR31286">
    <property type="entry name" value="GLYCINE-RICH CELL WALL STRUCTURAL PROTEIN 1.8-LIKE"/>
    <property type="match status" value="1"/>
</dbReference>
<evidence type="ECO:0000313" key="4">
    <source>
        <dbReference type="Proteomes" id="UP001497516"/>
    </source>
</evidence>
<dbReference type="AlphaFoldDB" id="A0AAV2CBQ2"/>
<name>A0AAV2CBQ2_9ROSI</name>
<accession>A0AAV2CBQ2</accession>
<evidence type="ECO:0000256" key="1">
    <source>
        <dbReference type="SAM" id="MobiDB-lite"/>
    </source>
</evidence>
<dbReference type="InterPro" id="IPR040256">
    <property type="entry name" value="At4g02000-like"/>
</dbReference>
<feature type="compositionally biased region" description="Polar residues" evidence="1">
    <location>
        <begin position="280"/>
        <end position="297"/>
    </location>
</feature>
<feature type="compositionally biased region" description="Basic and acidic residues" evidence="1">
    <location>
        <begin position="328"/>
        <end position="337"/>
    </location>
</feature>
<evidence type="ECO:0000313" key="3">
    <source>
        <dbReference type="EMBL" id="CAL1353922.1"/>
    </source>
</evidence>
<feature type="domain" description="DUF4283" evidence="2">
    <location>
        <begin position="34"/>
        <end position="114"/>
    </location>
</feature>
<sequence length="401" mass="45145">MRQDGLDEGFVGEEDPMCPTIYFTAAEERTYCHNFRSALVVQALGRSVSYTAVSLRLNTIWAKAGGIQVTSMKNNYFLVRFTSGLDYDRAVTNGPWMIGQNYLSVHMWDRDFDPYNHEVSSTLVWARLLEIPIQYFHEDAVMRIGRRIGRPIRIDEATRTAARSDYARVCVQVDLTKPLLSKFSIKGKRYFIQYEENLYGEWMIAKRKPRPSKKEVGKNSNWGGSIVDKVQKRAGGSRFAALDEESDSHRATSEPETDTSEPNKSKQQRNQSRNKHTKVQEQGTRASKESGPTSETWEPNPKPTQVVGNGSHSRLSKHVETDQAMQETHTRMEDVVLEKPPMQRGGESLEPQVPSSITTILNGRPPDTSSDIHPMSSGPPDESMKTQSSGKHSDGIHPSNA</sequence>
<reference evidence="3 4" key="1">
    <citation type="submission" date="2024-04" db="EMBL/GenBank/DDBJ databases">
        <authorList>
            <person name="Fracassetti M."/>
        </authorList>
    </citation>
    <scope>NUCLEOTIDE SEQUENCE [LARGE SCALE GENOMIC DNA]</scope>
</reference>
<dbReference type="EMBL" id="OZ034813">
    <property type="protein sequence ID" value="CAL1353922.1"/>
    <property type="molecule type" value="Genomic_DNA"/>
</dbReference>
<protein>
    <recommendedName>
        <fullName evidence="2">DUF4283 domain-containing protein</fullName>
    </recommendedName>
</protein>
<gene>
    <name evidence="3" type="ORF">LTRI10_LOCUS1785</name>
</gene>
<feature type="compositionally biased region" description="Polar residues" evidence="1">
    <location>
        <begin position="353"/>
        <end position="371"/>
    </location>
</feature>
<proteinExistence type="predicted"/>
<evidence type="ECO:0000259" key="2">
    <source>
        <dbReference type="Pfam" id="PF14111"/>
    </source>
</evidence>
<feature type="region of interest" description="Disordered" evidence="1">
    <location>
        <begin position="208"/>
        <end position="401"/>
    </location>
</feature>
<dbReference type="PANTHER" id="PTHR31286:SF99">
    <property type="entry name" value="DUF4283 DOMAIN-CONTAINING PROTEIN"/>
    <property type="match status" value="1"/>
</dbReference>
<keyword evidence="4" id="KW-1185">Reference proteome</keyword>